<sequence>MIEDITEQTSLVDTIKGVLSSELENFTRNYIKDHVYITLRAISYKYIDTYHSVPLMRYEKNKLIKILNMKLGRIFTKLCIEDIMEQFNRKTYKRI</sequence>
<dbReference type="EMBL" id="LAZR01002161">
    <property type="protein sequence ID" value="KKN33660.1"/>
    <property type="molecule type" value="Genomic_DNA"/>
</dbReference>
<dbReference type="AlphaFoldDB" id="A0A0F9PPE7"/>
<proteinExistence type="predicted"/>
<reference evidence="1" key="1">
    <citation type="journal article" date="2015" name="Nature">
        <title>Complex archaea that bridge the gap between prokaryotes and eukaryotes.</title>
        <authorList>
            <person name="Spang A."/>
            <person name="Saw J.H."/>
            <person name="Jorgensen S.L."/>
            <person name="Zaremba-Niedzwiedzka K."/>
            <person name="Martijn J."/>
            <person name="Lind A.E."/>
            <person name="van Eijk R."/>
            <person name="Schleper C."/>
            <person name="Guy L."/>
            <person name="Ettema T.J."/>
        </authorList>
    </citation>
    <scope>NUCLEOTIDE SEQUENCE</scope>
</reference>
<accession>A0A0F9PPE7</accession>
<name>A0A0F9PPE7_9ZZZZ</name>
<comment type="caution">
    <text evidence="1">The sequence shown here is derived from an EMBL/GenBank/DDBJ whole genome shotgun (WGS) entry which is preliminary data.</text>
</comment>
<organism evidence="1">
    <name type="scientific">marine sediment metagenome</name>
    <dbReference type="NCBI Taxonomy" id="412755"/>
    <lineage>
        <taxon>unclassified sequences</taxon>
        <taxon>metagenomes</taxon>
        <taxon>ecological metagenomes</taxon>
    </lineage>
</organism>
<evidence type="ECO:0000313" key="1">
    <source>
        <dbReference type="EMBL" id="KKN33660.1"/>
    </source>
</evidence>
<protein>
    <submittedName>
        <fullName evidence="1">Uncharacterized protein</fullName>
    </submittedName>
</protein>
<gene>
    <name evidence="1" type="ORF">LCGC14_0801530</name>
</gene>